<dbReference type="PANTHER" id="PTHR43400:SF7">
    <property type="entry name" value="FAD-DEPENDENT OXIDOREDUCTASE 2 FAD BINDING DOMAIN-CONTAINING PROTEIN"/>
    <property type="match status" value="1"/>
</dbReference>
<dbReference type="EMBL" id="AZEE01000027">
    <property type="protein sequence ID" value="KRK98898.1"/>
    <property type="molecule type" value="Genomic_DNA"/>
</dbReference>
<comment type="cofactor">
    <cofactor evidence="8">
        <name>FMN</name>
        <dbReference type="ChEBI" id="CHEBI:58210"/>
    </cofactor>
    <text evidence="8">Binds 1 or 2 FMN covalently per subunit.</text>
</comment>
<dbReference type="PATRIC" id="fig|1423776.4.peg.646"/>
<protein>
    <recommendedName>
        <fullName evidence="3 8">Urocanate reductase</fullName>
        <ecNumber evidence="2 8">1.3.99.33</ecNumber>
    </recommendedName>
</protein>
<reference evidence="10 11" key="1">
    <citation type="journal article" date="2015" name="Genome Announc.">
        <title>Expanding the biotechnology potential of lactobacilli through comparative genomics of 213 strains and associated genera.</title>
        <authorList>
            <person name="Sun Z."/>
            <person name="Harris H.M."/>
            <person name="McCann A."/>
            <person name="Guo C."/>
            <person name="Argimon S."/>
            <person name="Zhang W."/>
            <person name="Yang X."/>
            <person name="Jeffery I.B."/>
            <person name="Cooney J.C."/>
            <person name="Kagawa T.F."/>
            <person name="Liu W."/>
            <person name="Song Y."/>
            <person name="Salvetti E."/>
            <person name="Wrobel A."/>
            <person name="Rasinkangas P."/>
            <person name="Parkhill J."/>
            <person name="Rea M.C."/>
            <person name="O'Sullivan O."/>
            <person name="Ritari J."/>
            <person name="Douillard F.P."/>
            <person name="Paul Ross R."/>
            <person name="Yang R."/>
            <person name="Briner A.E."/>
            <person name="Felis G.E."/>
            <person name="de Vos W.M."/>
            <person name="Barrangou R."/>
            <person name="Klaenhammer T.R."/>
            <person name="Caufield P.W."/>
            <person name="Cui Y."/>
            <person name="Zhang H."/>
            <person name="O'Toole P.W."/>
        </authorList>
    </citation>
    <scope>NUCLEOTIDE SEQUENCE [LARGE SCALE GENOMIC DNA]</scope>
    <source>
        <strain evidence="10 11">DSM 19909</strain>
    </source>
</reference>
<comment type="cofactor">
    <cofactor evidence="8">
        <name>FAD</name>
        <dbReference type="ChEBI" id="CHEBI:57692"/>
    </cofactor>
    <text evidence="8">Binds 1 FAD per subunit.</text>
</comment>
<dbReference type="EC" id="1.3.99.33" evidence="2 8"/>
<dbReference type="GO" id="GO:0016020">
    <property type="term" value="C:membrane"/>
    <property type="evidence" value="ECO:0007669"/>
    <property type="project" value="InterPro"/>
</dbReference>
<dbReference type="InterPro" id="IPR050315">
    <property type="entry name" value="FAD-oxidoreductase_2"/>
</dbReference>
<dbReference type="AlphaFoldDB" id="A0A0R1M367"/>
<evidence type="ECO:0000259" key="9">
    <source>
        <dbReference type="SMART" id="SM00900"/>
    </source>
</evidence>
<dbReference type="InterPro" id="IPR003953">
    <property type="entry name" value="FAD-dep_OxRdtase_2_FAD-bd"/>
</dbReference>
<evidence type="ECO:0000313" key="10">
    <source>
        <dbReference type="EMBL" id="KRK98898.1"/>
    </source>
</evidence>
<dbReference type="Gene3D" id="3.90.700.10">
    <property type="entry name" value="Succinate dehydrogenase/fumarate reductase flavoprotein, catalytic domain"/>
    <property type="match status" value="1"/>
</dbReference>
<evidence type="ECO:0000313" key="11">
    <source>
        <dbReference type="Proteomes" id="UP000051160"/>
    </source>
</evidence>
<evidence type="ECO:0000256" key="8">
    <source>
        <dbReference type="RuleBase" id="RU366062"/>
    </source>
</evidence>
<dbReference type="Proteomes" id="UP000051160">
    <property type="component" value="Unassembled WGS sequence"/>
</dbReference>
<proteinExistence type="inferred from homology"/>
<comment type="catalytic activity">
    <reaction evidence="7 8">
        <text>dihydrourocanate + A = urocanate + AH2</text>
        <dbReference type="Rhea" id="RHEA:36059"/>
        <dbReference type="ChEBI" id="CHEBI:13193"/>
        <dbReference type="ChEBI" id="CHEBI:17499"/>
        <dbReference type="ChEBI" id="CHEBI:27247"/>
        <dbReference type="ChEBI" id="CHEBI:72991"/>
        <dbReference type="EC" id="1.3.99.33"/>
    </reaction>
</comment>
<evidence type="ECO:0000256" key="4">
    <source>
        <dbReference type="ARBA" id="ARBA00022630"/>
    </source>
</evidence>
<organism evidence="10 11">
    <name type="scientific">Secundilactobacillus odoratitofui DSM 19909 = JCM 15043</name>
    <dbReference type="NCBI Taxonomy" id="1423776"/>
    <lineage>
        <taxon>Bacteria</taxon>
        <taxon>Bacillati</taxon>
        <taxon>Bacillota</taxon>
        <taxon>Bacilli</taxon>
        <taxon>Lactobacillales</taxon>
        <taxon>Lactobacillaceae</taxon>
        <taxon>Secundilactobacillus</taxon>
    </lineage>
</organism>
<accession>A0A0R1M367</accession>
<dbReference type="Gene3D" id="3.50.50.60">
    <property type="entry name" value="FAD/NAD(P)-binding domain"/>
    <property type="match status" value="2"/>
</dbReference>
<dbReference type="SUPFAM" id="SSF51905">
    <property type="entry name" value="FAD/NAD(P)-binding domain"/>
    <property type="match status" value="1"/>
</dbReference>
<sequence>MANDKQIFKPGKYTVTATGHNGSFPMDVTFSEDRIESIDIDAKSETRGISDVVYDRIPTAIVDGQTLNVDAVTGASETSRGILDGVADAVNQAGGDASEWQARDKYTPAVAENTDLQTDVVIIGGGGAGLAAAATALDQGQKVVLLEKAPALGGNTIRTGGPMNAADPTWQNTFDALPGEDQTLQNLLDMSVDDIDEDYQADFKTLQTQIKAYFEDIKGKTPYLFDSVELHRIQTYLGGTRTDLQGNRIYGKYNLVKTLTDNVLKSQKWLAKIGVKFDENEVTMPVGALWRRGHKPVEDAGFAYISALSDYVKHNGGVILTDSPVTKLLYAKGVLSGVLVEKPGDHAFTVHARAVILASGGFGANTKLVQKYNTYWNNIDDDIATTNAPTITGDGIALAEHVNADLTGMGFIQMMPVSDPKTGELFSGIQCPPANFLMVNQQGKRFVNEFAERDVLAQAAFDNGGLFYLIADNEIKKTAYNTSEEQLEQQVKDGRLFKADTLADLANQIGVDPETLEQTVTTYNSYVDQGSDPDFGKNVFDLKVTQAPFYATPRKPAIHHTMGGLTIDEHAHVLDKAGQPIKGLYAAGEVAGGIHAGNRLGGNSLADIFTFGPIAAKTAGDELIDTVTSASVH</sequence>
<dbReference type="InterPro" id="IPR036188">
    <property type="entry name" value="FAD/NAD-bd_sf"/>
</dbReference>
<comment type="caution">
    <text evidence="10">The sequence shown here is derived from an EMBL/GenBank/DDBJ whole genome shotgun (WGS) entry which is preliminary data.</text>
</comment>
<dbReference type="OrthoDB" id="9806724at2"/>
<dbReference type="GO" id="GO:0033765">
    <property type="term" value="F:steroid dehydrogenase activity, acting on the CH-CH group of donors"/>
    <property type="evidence" value="ECO:0007669"/>
    <property type="project" value="UniProtKB-ARBA"/>
</dbReference>
<dbReference type="InterPro" id="IPR007329">
    <property type="entry name" value="FMN-bd"/>
</dbReference>
<dbReference type="Pfam" id="PF04205">
    <property type="entry name" value="FMN_bind"/>
    <property type="match status" value="1"/>
</dbReference>
<name>A0A0R1M367_9LACO</name>
<evidence type="ECO:0000256" key="5">
    <source>
        <dbReference type="ARBA" id="ARBA00022827"/>
    </source>
</evidence>
<dbReference type="Gene3D" id="3.90.1010.20">
    <property type="match status" value="1"/>
</dbReference>
<dbReference type="RefSeq" id="WP_056947436.1">
    <property type="nucleotide sequence ID" value="NZ_AZEE01000027.1"/>
</dbReference>
<dbReference type="SUPFAM" id="SSF56425">
    <property type="entry name" value="Succinate dehydrogenase/fumarate reductase flavoprotein, catalytic domain"/>
    <property type="match status" value="1"/>
</dbReference>
<comment type="similarity">
    <text evidence="1 8">Belongs to the FAD-dependent oxidoreductase 2 family. FRD/SDH subfamily.</text>
</comment>
<dbReference type="InterPro" id="IPR027477">
    <property type="entry name" value="Succ_DH/fumarate_Rdtase_cat_sf"/>
</dbReference>
<feature type="domain" description="FMN-binding" evidence="9">
    <location>
        <begin position="19"/>
        <end position="93"/>
    </location>
</feature>
<evidence type="ECO:0000256" key="3">
    <source>
        <dbReference type="ARBA" id="ARBA00015872"/>
    </source>
</evidence>
<gene>
    <name evidence="10" type="ORF">FD04_GL000643</name>
</gene>
<keyword evidence="5 8" id="KW-0274">FAD</keyword>
<dbReference type="InterPro" id="IPR010960">
    <property type="entry name" value="Flavocytochrome_c"/>
</dbReference>
<keyword evidence="11" id="KW-1185">Reference proteome</keyword>
<keyword evidence="6 8" id="KW-0560">Oxidoreductase</keyword>
<dbReference type="Pfam" id="PF00890">
    <property type="entry name" value="FAD_binding_2"/>
    <property type="match status" value="1"/>
</dbReference>
<dbReference type="GO" id="GO:0010181">
    <property type="term" value="F:FMN binding"/>
    <property type="evidence" value="ECO:0007669"/>
    <property type="project" value="InterPro"/>
</dbReference>
<evidence type="ECO:0000256" key="6">
    <source>
        <dbReference type="ARBA" id="ARBA00023002"/>
    </source>
</evidence>
<dbReference type="STRING" id="1423776.FD04_GL000643"/>
<dbReference type="NCBIfam" id="TIGR01813">
    <property type="entry name" value="flavo_cyto_c"/>
    <property type="match status" value="1"/>
</dbReference>
<dbReference type="PANTHER" id="PTHR43400">
    <property type="entry name" value="FUMARATE REDUCTASE"/>
    <property type="match status" value="1"/>
</dbReference>
<evidence type="ECO:0000256" key="7">
    <source>
        <dbReference type="ARBA" id="ARBA00049922"/>
    </source>
</evidence>
<keyword evidence="4 8" id="KW-0285">Flavoprotein</keyword>
<dbReference type="SMART" id="SM00900">
    <property type="entry name" value="FMN_bind"/>
    <property type="match status" value="1"/>
</dbReference>
<evidence type="ECO:0000256" key="1">
    <source>
        <dbReference type="ARBA" id="ARBA00008040"/>
    </source>
</evidence>
<evidence type="ECO:0000256" key="2">
    <source>
        <dbReference type="ARBA" id="ARBA00013137"/>
    </source>
</evidence>